<gene>
    <name evidence="1" type="ORF">MM171A01374_0005</name>
</gene>
<dbReference type="EMBL" id="MT143624">
    <property type="protein sequence ID" value="QJA99034.1"/>
    <property type="molecule type" value="Genomic_DNA"/>
</dbReference>
<dbReference type="AlphaFoldDB" id="A0A6M3LZD3"/>
<dbReference type="GO" id="GO:0008168">
    <property type="term" value="F:methyltransferase activity"/>
    <property type="evidence" value="ECO:0007669"/>
    <property type="project" value="UniProtKB-KW"/>
</dbReference>
<organism evidence="1">
    <name type="scientific">viral metagenome</name>
    <dbReference type="NCBI Taxonomy" id="1070528"/>
    <lineage>
        <taxon>unclassified sequences</taxon>
        <taxon>metagenomes</taxon>
        <taxon>organismal metagenomes</taxon>
    </lineage>
</organism>
<dbReference type="SUPFAM" id="SSF53335">
    <property type="entry name" value="S-adenosyl-L-methionine-dependent methyltransferases"/>
    <property type="match status" value="1"/>
</dbReference>
<dbReference type="Gene3D" id="3.40.50.150">
    <property type="entry name" value="Vaccinia Virus protein VP39"/>
    <property type="match status" value="1"/>
</dbReference>
<name>A0A6M3LZD3_9ZZZZ</name>
<keyword evidence="1" id="KW-0489">Methyltransferase</keyword>
<evidence type="ECO:0000313" key="1">
    <source>
        <dbReference type="EMBL" id="QJA99034.1"/>
    </source>
</evidence>
<reference evidence="1" key="1">
    <citation type="submission" date="2020-03" db="EMBL/GenBank/DDBJ databases">
        <title>The deep terrestrial virosphere.</title>
        <authorList>
            <person name="Holmfeldt K."/>
            <person name="Nilsson E."/>
            <person name="Simone D."/>
            <person name="Lopez-Fernandez M."/>
            <person name="Wu X."/>
            <person name="de Brujin I."/>
            <person name="Lundin D."/>
            <person name="Andersson A."/>
            <person name="Bertilsson S."/>
            <person name="Dopson M."/>
        </authorList>
    </citation>
    <scope>NUCLEOTIDE SEQUENCE</scope>
    <source>
        <strain evidence="1">MM171A01374</strain>
    </source>
</reference>
<accession>A0A6M3LZD3</accession>
<dbReference type="Pfam" id="PF13578">
    <property type="entry name" value="Methyltransf_24"/>
    <property type="match status" value="1"/>
</dbReference>
<protein>
    <submittedName>
        <fullName evidence="1">Putative methyltransferase</fullName>
    </submittedName>
</protein>
<dbReference type="GO" id="GO:0032259">
    <property type="term" value="P:methylation"/>
    <property type="evidence" value="ECO:0007669"/>
    <property type="project" value="UniProtKB-KW"/>
</dbReference>
<proteinExistence type="predicted"/>
<dbReference type="InterPro" id="IPR029063">
    <property type="entry name" value="SAM-dependent_MTases_sf"/>
</dbReference>
<sequence length="207" mass="22842">MREQILYLAHNLPFLEDPFLAQLIEQYYGSISPNLNYYRFLYGLVSLCKPSLALEIGVELGVASAHMASAASAYGGHVVGVDHNFHHVPGRLIGEIYGNYDFVVGESLDAQTVLKVKDLVARYGPIGVVYQDSSHHYVASIREWETYSAFLDEGAIWVCDDITPAFHDPKIDPPGKGMVQYFEGLPGEKMLIPDILHTGNTIGVVVS</sequence>
<keyword evidence="1" id="KW-0808">Transferase</keyword>